<keyword evidence="2" id="KW-1185">Reference proteome</keyword>
<dbReference type="AlphaFoldDB" id="A0A8J6H6U4"/>
<gene>
    <name evidence="1" type="ORF">GEV33_013620</name>
</gene>
<evidence type="ECO:0000313" key="2">
    <source>
        <dbReference type="Proteomes" id="UP000719412"/>
    </source>
</evidence>
<dbReference type="Proteomes" id="UP000719412">
    <property type="component" value="Unassembled WGS sequence"/>
</dbReference>
<proteinExistence type="predicted"/>
<name>A0A8J6H6U4_TENMO</name>
<comment type="caution">
    <text evidence="1">The sequence shown here is derived from an EMBL/GenBank/DDBJ whole genome shotgun (WGS) entry which is preliminary data.</text>
</comment>
<sequence>MLACRMKLMHYPCDTPKEVFTSRSEPDDDLSVSCDDFSVSRCKLGAHLRAFAEMCEGGGIEKRRGELIPIWSKLIWEKQPQRGAPEDRKTLIHPAIKPNYAATQIPVILPWLMNYPGVSGLDVRNFYKLANSISGLFTIQSGREKVSNSNLISIPQGLTLKQTNSEKGIVRMTTIHDRTVRILPHIFVSSSTSSAANKRNNIKRDDEMGVIGVPGDKPREAANHASDDSTEIDILLKFINP</sequence>
<evidence type="ECO:0000313" key="1">
    <source>
        <dbReference type="EMBL" id="KAH0809175.1"/>
    </source>
</evidence>
<accession>A0A8J6H6U4</accession>
<protein>
    <submittedName>
        <fullName evidence="1">Uncharacterized protein</fullName>
    </submittedName>
</protein>
<reference evidence="1" key="2">
    <citation type="submission" date="2021-08" db="EMBL/GenBank/DDBJ databases">
        <authorList>
            <person name="Eriksson T."/>
        </authorList>
    </citation>
    <scope>NUCLEOTIDE SEQUENCE</scope>
    <source>
        <strain evidence="1">Stoneville</strain>
        <tissue evidence="1">Whole head</tissue>
    </source>
</reference>
<organism evidence="1 2">
    <name type="scientific">Tenebrio molitor</name>
    <name type="common">Yellow mealworm beetle</name>
    <dbReference type="NCBI Taxonomy" id="7067"/>
    <lineage>
        <taxon>Eukaryota</taxon>
        <taxon>Metazoa</taxon>
        <taxon>Ecdysozoa</taxon>
        <taxon>Arthropoda</taxon>
        <taxon>Hexapoda</taxon>
        <taxon>Insecta</taxon>
        <taxon>Pterygota</taxon>
        <taxon>Neoptera</taxon>
        <taxon>Endopterygota</taxon>
        <taxon>Coleoptera</taxon>
        <taxon>Polyphaga</taxon>
        <taxon>Cucujiformia</taxon>
        <taxon>Tenebrionidae</taxon>
        <taxon>Tenebrio</taxon>
    </lineage>
</organism>
<dbReference type="EMBL" id="JABDTM020028290">
    <property type="protein sequence ID" value="KAH0809175.1"/>
    <property type="molecule type" value="Genomic_DNA"/>
</dbReference>
<reference evidence="1" key="1">
    <citation type="journal article" date="2020" name="J Insects Food Feed">
        <title>The yellow mealworm (Tenebrio molitor) genome: a resource for the emerging insects as food and feed industry.</title>
        <authorList>
            <person name="Eriksson T."/>
            <person name="Andere A."/>
            <person name="Kelstrup H."/>
            <person name="Emery V."/>
            <person name="Picard C."/>
        </authorList>
    </citation>
    <scope>NUCLEOTIDE SEQUENCE</scope>
    <source>
        <strain evidence="1">Stoneville</strain>
        <tissue evidence="1">Whole head</tissue>
    </source>
</reference>